<dbReference type="Pfam" id="PF02784">
    <property type="entry name" value="Orn_Arg_deC_N"/>
    <property type="match status" value="2"/>
</dbReference>
<evidence type="ECO:0000313" key="13">
    <source>
        <dbReference type="EMBL" id="KAG5542860.1"/>
    </source>
</evidence>
<comment type="similarity">
    <text evidence="2 10">Belongs to the Orn/Lys/Arg decarboxylase class-II family.</text>
</comment>
<evidence type="ECO:0000256" key="2">
    <source>
        <dbReference type="ARBA" id="ARBA00008872"/>
    </source>
</evidence>
<dbReference type="InterPro" id="IPR022644">
    <property type="entry name" value="De-COase2_N"/>
</dbReference>
<dbReference type="SUPFAM" id="SSF50621">
    <property type="entry name" value="Alanine racemase C-terminal domain-like"/>
    <property type="match status" value="2"/>
</dbReference>
<feature type="domain" description="Orn/DAP/Arg decarboxylase 2 C-terminal" evidence="11">
    <location>
        <begin position="50"/>
        <end position="379"/>
    </location>
</feature>
<evidence type="ECO:0000256" key="6">
    <source>
        <dbReference type="ARBA" id="ARBA00034138"/>
    </source>
</evidence>
<dbReference type="PRINTS" id="PR01182">
    <property type="entry name" value="ORNDCRBXLASE"/>
</dbReference>
<dbReference type="Gene3D" id="3.20.20.10">
    <property type="entry name" value="Alanine racemase"/>
    <property type="match status" value="2"/>
</dbReference>
<comment type="cofactor">
    <cofactor evidence="1 9">
        <name>pyridoxal 5'-phosphate</name>
        <dbReference type="ChEBI" id="CHEBI:597326"/>
    </cofactor>
</comment>
<keyword evidence="3 9" id="KW-0663">Pyridoxal phosphate</keyword>
<dbReference type="InterPro" id="IPR000183">
    <property type="entry name" value="Orn/DAP/Arg_de-COase"/>
</dbReference>
<dbReference type="EMBL" id="JACTNZ010000006">
    <property type="protein sequence ID" value="KAG5542859.1"/>
    <property type="molecule type" value="Genomic_DNA"/>
</dbReference>
<dbReference type="PANTHER" id="PTHR11482:SF6">
    <property type="entry name" value="ORNITHINE DECARBOXYLASE 1-RELATED"/>
    <property type="match status" value="1"/>
</dbReference>
<feature type="domain" description="Orn/DAP/Arg decarboxylase 2 C-terminal" evidence="11">
    <location>
        <begin position="477"/>
        <end position="805"/>
    </location>
</feature>
<evidence type="ECO:0000313" key="14">
    <source>
        <dbReference type="Proteomes" id="UP000823749"/>
    </source>
</evidence>
<dbReference type="EMBL" id="JACTNZ010000006">
    <property type="protein sequence ID" value="KAG5542860.1"/>
    <property type="molecule type" value="Genomic_DNA"/>
</dbReference>
<keyword evidence="4" id="KW-0456">Lyase</keyword>
<dbReference type="PROSITE" id="PS00878">
    <property type="entry name" value="ODR_DC_2_1"/>
    <property type="match status" value="2"/>
</dbReference>
<protein>
    <recommendedName>
        <fullName evidence="6">ornithine decarboxylase</fullName>
        <ecNumber evidence="6">4.1.1.17</ecNumber>
    </recommendedName>
</protein>
<feature type="modified residue" description="N6-(pyridoxal phosphate)lysine" evidence="9">
    <location>
        <position position="78"/>
    </location>
</feature>
<gene>
    <name evidence="13" type="ORF">RHGRI_015824</name>
</gene>
<dbReference type="Pfam" id="PF00278">
    <property type="entry name" value="Orn_DAP_Arg_deC"/>
    <property type="match status" value="2"/>
</dbReference>
<evidence type="ECO:0000256" key="9">
    <source>
        <dbReference type="PIRSR" id="PIRSR600183-50"/>
    </source>
</evidence>
<dbReference type="InterPro" id="IPR022643">
    <property type="entry name" value="De-COase2_C"/>
</dbReference>
<evidence type="ECO:0000256" key="8">
    <source>
        <dbReference type="ARBA" id="ARBA00049127"/>
    </source>
</evidence>
<evidence type="ECO:0000259" key="12">
    <source>
        <dbReference type="Pfam" id="PF02784"/>
    </source>
</evidence>
<accession>A0AAV6JRK0</accession>
<organism evidence="13 14">
    <name type="scientific">Rhododendron griersonianum</name>
    <dbReference type="NCBI Taxonomy" id="479676"/>
    <lineage>
        <taxon>Eukaryota</taxon>
        <taxon>Viridiplantae</taxon>
        <taxon>Streptophyta</taxon>
        <taxon>Embryophyta</taxon>
        <taxon>Tracheophyta</taxon>
        <taxon>Spermatophyta</taxon>
        <taxon>Magnoliopsida</taxon>
        <taxon>eudicotyledons</taxon>
        <taxon>Gunneridae</taxon>
        <taxon>Pentapetalae</taxon>
        <taxon>asterids</taxon>
        <taxon>Ericales</taxon>
        <taxon>Ericaceae</taxon>
        <taxon>Ericoideae</taxon>
        <taxon>Rhodoreae</taxon>
        <taxon>Rhododendron</taxon>
    </lineage>
</organism>
<dbReference type="FunFam" id="3.20.20.10:FF:000005">
    <property type="entry name" value="Ornithine decarboxylase"/>
    <property type="match status" value="2"/>
</dbReference>
<dbReference type="Gene3D" id="2.40.37.10">
    <property type="entry name" value="Lyase, Ornithine Decarboxylase, Chain A, domain 1"/>
    <property type="match status" value="2"/>
</dbReference>
<evidence type="ECO:0000256" key="10">
    <source>
        <dbReference type="RuleBase" id="RU003737"/>
    </source>
</evidence>
<sequence length="901" mass="96932">MVSATNKSLQIIMGAPGVKGKKVTALPQDGLTDFIHSVVSENQDFKEPFYVLDLGVVTSLMEKWTRSLPTVCPFYAVKCNPDPAFLGAMAALGSGFDCASRAEIEAILSLGVSPDRVIYANPCKAESHIKYAAAVGVNLTTFDSKDEIEKIRKYHPKCALLIRIKAPDESGSKSTLGSKYGALPEEVAPLLQAAQCAKLTVSGVSFHVGSATTNFGAYRAAIAAAKTIFEAASRLGLPKMHVLNIGGGFTAGPHFDEASKVVKSALQQYFINEPGLTVISEPGRFFAESAFTLATNIIGKRVRGELREYWINDGIYGSMNCILTNHATVNAPFACILYGGNPACRGMRSYWSTVFGPTCDALDTVLTGHQLPELQVSDIHVESDNRHLISLCRSRITTGHCSKLETTTGHQVSSNLTWMLVVGGVQAMVSNTKSLQIIMGAPGVKGKKVMTALPKDGLTDLIRSVVSENQDFKEPFYVLDLGVVTSLMEKWTRSLPTVRPFYAVKCNPDRAFLGAMAALGLGFDCASRAEIEAVLSLGVSPDRIVYGNPCKAESHIKYAAAVGVKLTTFDSIGEIEKIRKYHPECSLLIRIKPPDESGSRYPLGSKFGALPEEVAPLLQAAQSAELTVSGVSFHVGSATTNFGAYRSAVASAKTVFDAASQLGLPKMRVLNIGGGFTAGSNFDHAANAVKSALQEYFKNEPDLTVISEPGMFFSESAFTLATNIFGKRVRGALREYWINDGVYGSMNCILSNVTLNAPFPFAWTSNHGNPTCRGMKTYCSTVFGPTCAAVDTVLRGHRLPELQDEAMGLVLSAASVGGWTTDSGLEGPSVPAGADPNSGMEKCCGCNVFHKLVDNLNLFHDMKCYVDPSFNYPDRKSDVAFKYLDIDNMDTDDGNDFFPIL</sequence>
<dbReference type="InterPro" id="IPR022653">
    <property type="entry name" value="De-COase2_pyr-phos_BS"/>
</dbReference>
<evidence type="ECO:0000256" key="1">
    <source>
        <dbReference type="ARBA" id="ARBA00001933"/>
    </source>
</evidence>
<reference evidence="13 14" key="1">
    <citation type="submission" date="2020-08" db="EMBL/GenBank/DDBJ databases">
        <title>Plant Genome Project.</title>
        <authorList>
            <person name="Zhang R.-G."/>
        </authorList>
    </citation>
    <scope>NUCLEOTIDE SEQUENCE [LARGE SCALE GENOMIC DNA]</scope>
    <source>
        <strain evidence="13">WSP0</strain>
        <tissue evidence="13">Leaf</tissue>
    </source>
</reference>
<dbReference type="InterPro" id="IPR022657">
    <property type="entry name" value="De-COase2_CS"/>
</dbReference>
<dbReference type="GO" id="GO:0033387">
    <property type="term" value="P:putrescine biosynthetic process from arginine, via ornithine"/>
    <property type="evidence" value="ECO:0007669"/>
    <property type="project" value="TreeGrafter"/>
</dbReference>
<name>A0AAV6JRK0_9ERIC</name>
<dbReference type="Proteomes" id="UP000823749">
    <property type="component" value="Chromosome 6"/>
</dbReference>
<keyword evidence="14" id="KW-1185">Reference proteome</keyword>
<dbReference type="CDD" id="cd00622">
    <property type="entry name" value="PLPDE_III_ODC"/>
    <property type="match status" value="2"/>
</dbReference>
<dbReference type="PROSITE" id="PS00879">
    <property type="entry name" value="ODR_DC_2_2"/>
    <property type="match status" value="1"/>
</dbReference>
<evidence type="ECO:0000256" key="3">
    <source>
        <dbReference type="ARBA" id="ARBA00022898"/>
    </source>
</evidence>
<dbReference type="GO" id="GO:0004586">
    <property type="term" value="F:ornithine decarboxylase activity"/>
    <property type="evidence" value="ECO:0007669"/>
    <property type="project" value="UniProtKB-EC"/>
</dbReference>
<comment type="subunit">
    <text evidence="7">Homodimer. Only the dimer is catalytically active, as the active sites are constructed of residues from both monomers.</text>
</comment>
<dbReference type="InterPro" id="IPR009006">
    <property type="entry name" value="Ala_racemase/Decarboxylase_C"/>
</dbReference>
<evidence type="ECO:0000256" key="7">
    <source>
        <dbReference type="ARBA" id="ARBA00046672"/>
    </source>
</evidence>
<dbReference type="PANTHER" id="PTHR11482">
    <property type="entry name" value="ARGININE/DIAMINOPIMELATE/ORNITHINE DECARBOXYLASE"/>
    <property type="match status" value="1"/>
</dbReference>
<dbReference type="InterPro" id="IPR002433">
    <property type="entry name" value="Orn_de-COase"/>
</dbReference>
<evidence type="ECO:0000256" key="5">
    <source>
        <dbReference type="ARBA" id="ARBA00034115"/>
    </source>
</evidence>
<proteinExistence type="inferred from homology"/>
<feature type="domain" description="Orn/DAP/Arg decarboxylase 2 N-terminal" evidence="12">
    <location>
        <begin position="57"/>
        <end position="287"/>
    </location>
</feature>
<feature type="active site" description="Proton donor" evidence="9">
    <location>
        <position position="359"/>
    </location>
</feature>
<dbReference type="SUPFAM" id="SSF51419">
    <property type="entry name" value="PLP-binding barrel"/>
    <property type="match status" value="2"/>
</dbReference>
<feature type="domain" description="Orn/DAP/Arg decarboxylase 2 N-terminal" evidence="12">
    <location>
        <begin position="484"/>
        <end position="714"/>
    </location>
</feature>
<comment type="catalytic activity">
    <reaction evidence="8">
        <text>L-ornithine + H(+) = putrescine + CO2</text>
        <dbReference type="Rhea" id="RHEA:22964"/>
        <dbReference type="ChEBI" id="CHEBI:15378"/>
        <dbReference type="ChEBI" id="CHEBI:16526"/>
        <dbReference type="ChEBI" id="CHEBI:46911"/>
        <dbReference type="ChEBI" id="CHEBI:326268"/>
        <dbReference type="EC" id="4.1.1.17"/>
    </reaction>
</comment>
<dbReference type="PRINTS" id="PR01179">
    <property type="entry name" value="ODADCRBXLASE"/>
</dbReference>
<evidence type="ECO:0000259" key="11">
    <source>
        <dbReference type="Pfam" id="PF00278"/>
    </source>
</evidence>
<dbReference type="GO" id="GO:0005737">
    <property type="term" value="C:cytoplasm"/>
    <property type="evidence" value="ECO:0007669"/>
    <property type="project" value="TreeGrafter"/>
</dbReference>
<comment type="caution">
    <text evidence="13">The sequence shown here is derived from an EMBL/GenBank/DDBJ whole genome shotgun (WGS) entry which is preliminary data.</text>
</comment>
<dbReference type="EC" id="4.1.1.17" evidence="6"/>
<dbReference type="AlphaFoldDB" id="A0AAV6JRK0"/>
<dbReference type="InterPro" id="IPR029066">
    <property type="entry name" value="PLP-binding_barrel"/>
</dbReference>
<evidence type="ECO:0000256" key="4">
    <source>
        <dbReference type="ARBA" id="ARBA00023239"/>
    </source>
</evidence>
<comment type="pathway">
    <text evidence="5">Amine and polyamine biosynthesis; putrescine biosynthesis via L-ornithine pathway; putrescine from L-ornithine: step 1/1.</text>
</comment>